<proteinExistence type="predicted"/>
<evidence type="ECO:0000313" key="2">
    <source>
        <dbReference type="Proteomes" id="UP000592216"/>
    </source>
</evidence>
<sequence>MRRLFFAHAIGAKIDADDVAYCAKLLDDLPFEAIRDLAGDAQAQARRIQRRASLV</sequence>
<organism evidence="1 2">
    <name type="scientific">Donghicola mangrovi</name>
    <dbReference type="NCBI Taxonomy" id="2729614"/>
    <lineage>
        <taxon>Bacteria</taxon>
        <taxon>Pseudomonadati</taxon>
        <taxon>Pseudomonadota</taxon>
        <taxon>Alphaproteobacteria</taxon>
        <taxon>Rhodobacterales</taxon>
        <taxon>Roseobacteraceae</taxon>
        <taxon>Donghicola</taxon>
    </lineage>
</organism>
<name>A0A850Q2U3_9RHOB</name>
<accession>A0A850Q2U3</accession>
<dbReference type="EMBL" id="JABCJE010000003">
    <property type="protein sequence ID" value="NVO23303.1"/>
    <property type="molecule type" value="Genomic_DNA"/>
</dbReference>
<gene>
    <name evidence="1" type="ORF">HJ536_08035</name>
</gene>
<comment type="caution">
    <text evidence="1">The sequence shown here is derived from an EMBL/GenBank/DDBJ whole genome shotgun (WGS) entry which is preliminary data.</text>
</comment>
<dbReference type="AlphaFoldDB" id="A0A850Q2U3"/>
<dbReference type="RefSeq" id="WP_177157347.1">
    <property type="nucleotide sequence ID" value="NZ_JABCJE010000003.1"/>
</dbReference>
<reference evidence="1 2" key="1">
    <citation type="submission" date="2020-04" db="EMBL/GenBank/DDBJ databases">
        <title>Donghicola sp., a member of the Rhodobacteraceae family isolated from mangrove forest in Thailand.</title>
        <authorList>
            <person name="Charoenyingcharoen P."/>
            <person name="Yukphan P."/>
        </authorList>
    </citation>
    <scope>NUCLEOTIDE SEQUENCE [LARGE SCALE GENOMIC DNA]</scope>
    <source>
        <strain evidence="1 2">B5-SW-15</strain>
    </source>
</reference>
<evidence type="ECO:0000313" key="1">
    <source>
        <dbReference type="EMBL" id="NVO23303.1"/>
    </source>
</evidence>
<dbReference type="Proteomes" id="UP000592216">
    <property type="component" value="Unassembled WGS sequence"/>
</dbReference>
<protein>
    <submittedName>
        <fullName evidence="1">Uncharacterized protein</fullName>
    </submittedName>
</protein>